<dbReference type="InterPro" id="IPR027417">
    <property type="entry name" value="P-loop_NTPase"/>
</dbReference>
<dbReference type="InterPro" id="IPR021886">
    <property type="entry name" value="MgsA_C"/>
</dbReference>
<dbReference type="CDD" id="cd00009">
    <property type="entry name" value="AAA"/>
    <property type="match status" value="1"/>
</dbReference>
<comment type="similarity">
    <text evidence="1">Belongs to the AAA ATPase family. RarA/MGS1/WRNIP1 subfamily.</text>
</comment>
<dbReference type="InterPro" id="IPR032423">
    <property type="entry name" value="AAA_assoc_2"/>
</dbReference>
<comment type="caution">
    <text evidence="6">The sequence shown here is derived from an EMBL/GenBank/DDBJ whole genome shotgun (WGS) entry which is preliminary data.</text>
</comment>
<dbReference type="InterPro" id="IPR003593">
    <property type="entry name" value="AAA+_ATPase"/>
</dbReference>
<keyword evidence="3" id="KW-0547">Nucleotide-binding</keyword>
<dbReference type="Pfam" id="PF00004">
    <property type="entry name" value="AAA"/>
    <property type="match status" value="1"/>
</dbReference>
<evidence type="ECO:0000256" key="1">
    <source>
        <dbReference type="ARBA" id="ARBA00008959"/>
    </source>
</evidence>
<dbReference type="SUPFAM" id="SSF48019">
    <property type="entry name" value="post-AAA+ oligomerization domain-like"/>
    <property type="match status" value="1"/>
</dbReference>
<dbReference type="Pfam" id="PF12002">
    <property type="entry name" value="MgsA_C"/>
    <property type="match status" value="1"/>
</dbReference>
<dbReference type="GO" id="GO:0017116">
    <property type="term" value="F:single-stranded DNA helicase activity"/>
    <property type="evidence" value="ECO:0007669"/>
    <property type="project" value="TreeGrafter"/>
</dbReference>
<protein>
    <recommendedName>
        <fullName evidence="2">Replication-associated recombination protein A</fullName>
    </recommendedName>
</protein>
<dbReference type="OrthoDB" id="9778364at2"/>
<dbReference type="FunFam" id="3.40.50.300:FF:000766">
    <property type="entry name" value="Recombination factor protein RarA"/>
    <property type="match status" value="1"/>
</dbReference>
<dbReference type="Gene3D" id="1.20.272.10">
    <property type="match status" value="1"/>
</dbReference>
<dbReference type="GO" id="GO:0000731">
    <property type="term" value="P:DNA synthesis involved in DNA repair"/>
    <property type="evidence" value="ECO:0007669"/>
    <property type="project" value="TreeGrafter"/>
</dbReference>
<dbReference type="Gene3D" id="1.10.3710.10">
    <property type="entry name" value="DNA polymerase III clamp loader subunits, C-terminal domain"/>
    <property type="match status" value="1"/>
</dbReference>
<sequence>MTTQPLSYRMRPTSIDEILGQAHLVGDGSIIRRMVKAKRLSSMILYGPPGIGKTSIASAIAGSTNFKFRVLNAVTNTKKDMQIVAEEGKMSGSVILLLDEIHRLDKAKQDFLLPHLENGNIILIGATTSNPYHAINPAIRSRCQIFELELLDPDDVEEALVRAIGDAERGLGKMKIEITEEALKYLAHTSQGDVRSALNALELAALSTEEDEVGTIHIGMEDAKACMQKSDLLYDKDGDQHYDVMSAFQKSIRGSDVDAALHYLARLVEAGDLVTIARRLLVISYEDIGLANPQLASRTLDAIVSAERLGFPEARIPLSQAVIELSLSPKSNSAIKSIDGALSDIRKKKTGSIPKHLRDGHYKSAEKLGNAIGYKYPHNYPNHVVSQQYLPDPLRNAAYYEKSDVSKYEKQLGDIYDKLKKL</sequence>
<dbReference type="GO" id="GO:0005524">
    <property type="term" value="F:ATP binding"/>
    <property type="evidence" value="ECO:0007669"/>
    <property type="project" value="UniProtKB-KW"/>
</dbReference>
<dbReference type="FunFam" id="1.20.272.10:FF:000001">
    <property type="entry name" value="Putative AAA family ATPase"/>
    <property type="match status" value="1"/>
</dbReference>
<dbReference type="FunFam" id="1.10.8.60:FF:000029">
    <property type="entry name" value="Replication-associated recombination protein A"/>
    <property type="match status" value="1"/>
</dbReference>
<gene>
    <name evidence="6" type="ORF">FO441_03350</name>
</gene>
<dbReference type="Pfam" id="PF16193">
    <property type="entry name" value="AAA_assoc_2"/>
    <property type="match status" value="1"/>
</dbReference>
<dbReference type="RefSeq" id="WP_145285763.1">
    <property type="nucleotide sequence ID" value="NZ_VMSJ01000001.1"/>
</dbReference>
<dbReference type="GO" id="GO:0016887">
    <property type="term" value="F:ATP hydrolysis activity"/>
    <property type="evidence" value="ECO:0007669"/>
    <property type="project" value="InterPro"/>
</dbReference>
<evidence type="ECO:0000256" key="3">
    <source>
        <dbReference type="ARBA" id="ARBA00022741"/>
    </source>
</evidence>
<dbReference type="Gene3D" id="1.10.8.60">
    <property type="match status" value="1"/>
</dbReference>
<name>A0A558AYJ9_9STAP</name>
<dbReference type="GO" id="GO:0006261">
    <property type="term" value="P:DNA-templated DNA replication"/>
    <property type="evidence" value="ECO:0007669"/>
    <property type="project" value="TreeGrafter"/>
</dbReference>
<evidence type="ECO:0000259" key="5">
    <source>
        <dbReference type="PROSITE" id="PS50052"/>
    </source>
</evidence>
<dbReference type="PROSITE" id="PS50052">
    <property type="entry name" value="GUANYLATE_KINASE_2"/>
    <property type="match status" value="1"/>
</dbReference>
<feature type="domain" description="Guanylate kinase-like" evidence="5">
    <location>
        <begin position="40"/>
        <end position="269"/>
    </location>
</feature>
<dbReference type="GO" id="GO:0008047">
    <property type="term" value="F:enzyme activator activity"/>
    <property type="evidence" value="ECO:0007669"/>
    <property type="project" value="TreeGrafter"/>
</dbReference>
<accession>A0A558AYJ9</accession>
<dbReference type="EMBL" id="VMSJ01000001">
    <property type="protein sequence ID" value="TVT29333.1"/>
    <property type="molecule type" value="Genomic_DNA"/>
</dbReference>
<dbReference type="GO" id="GO:0003677">
    <property type="term" value="F:DNA binding"/>
    <property type="evidence" value="ECO:0007669"/>
    <property type="project" value="InterPro"/>
</dbReference>
<dbReference type="Gene3D" id="3.40.50.300">
    <property type="entry name" value="P-loop containing nucleotide triphosphate hydrolases"/>
    <property type="match status" value="1"/>
</dbReference>
<evidence type="ECO:0000313" key="7">
    <source>
        <dbReference type="Proteomes" id="UP000315103"/>
    </source>
</evidence>
<organism evidence="6 7">
    <name type="scientific">Salinicoccus cyprini</name>
    <dbReference type="NCBI Taxonomy" id="2493691"/>
    <lineage>
        <taxon>Bacteria</taxon>
        <taxon>Bacillati</taxon>
        <taxon>Bacillota</taxon>
        <taxon>Bacilli</taxon>
        <taxon>Bacillales</taxon>
        <taxon>Staphylococcaceae</taxon>
        <taxon>Salinicoccus</taxon>
    </lineage>
</organism>
<proteinExistence type="inferred from homology"/>
<dbReference type="CDD" id="cd18139">
    <property type="entry name" value="HLD_clamp_RarA"/>
    <property type="match status" value="1"/>
</dbReference>
<dbReference type="InterPro" id="IPR008144">
    <property type="entry name" value="Guanylate_kin-like_dom"/>
</dbReference>
<keyword evidence="4" id="KW-0067">ATP-binding</keyword>
<dbReference type="InterPro" id="IPR008921">
    <property type="entry name" value="DNA_pol3_clamp-load_cplx_C"/>
</dbReference>
<dbReference type="FunFam" id="1.10.3710.10:FF:000003">
    <property type="entry name" value="ATPase, AAA family protein"/>
    <property type="match status" value="1"/>
</dbReference>
<evidence type="ECO:0000256" key="2">
    <source>
        <dbReference type="ARBA" id="ARBA00020776"/>
    </source>
</evidence>
<dbReference type="SMART" id="SM00382">
    <property type="entry name" value="AAA"/>
    <property type="match status" value="1"/>
</dbReference>
<dbReference type="SUPFAM" id="SSF52540">
    <property type="entry name" value="P-loop containing nucleoside triphosphate hydrolases"/>
    <property type="match status" value="1"/>
</dbReference>
<reference evidence="6 7" key="1">
    <citation type="submission" date="2019-07" db="EMBL/GenBank/DDBJ databases">
        <title>Salinicoccus cyprini sp. nov., isolated from gastro-intestinal tract of mirror carp, Cyprinus carpio var. specularis, collected from Gobind Sagar Reservoir, Himachal Pradesh, India.</title>
        <authorList>
            <person name="Talwar C."/>
            <person name="Singh A.K."/>
            <person name="Lal R."/>
            <person name="Negi R.K."/>
        </authorList>
    </citation>
    <scope>NUCLEOTIDE SEQUENCE [LARGE SCALE GENOMIC DNA]</scope>
    <source>
        <strain evidence="6 7">CT19</strain>
    </source>
</reference>
<evidence type="ECO:0000313" key="6">
    <source>
        <dbReference type="EMBL" id="TVT29333.1"/>
    </source>
</evidence>
<dbReference type="AlphaFoldDB" id="A0A558AYJ9"/>
<evidence type="ECO:0000256" key="4">
    <source>
        <dbReference type="ARBA" id="ARBA00022840"/>
    </source>
</evidence>
<dbReference type="PANTHER" id="PTHR13779:SF7">
    <property type="entry name" value="ATPASE WRNIP1"/>
    <property type="match status" value="1"/>
</dbReference>
<dbReference type="InterPro" id="IPR003959">
    <property type="entry name" value="ATPase_AAA_core"/>
</dbReference>
<dbReference type="InterPro" id="IPR051314">
    <property type="entry name" value="AAA_ATPase_RarA/MGS1/WRNIP1"/>
</dbReference>
<dbReference type="PANTHER" id="PTHR13779">
    <property type="entry name" value="WERNER HELICASE-INTERACTING PROTEIN 1 FAMILY MEMBER"/>
    <property type="match status" value="1"/>
</dbReference>
<dbReference type="Proteomes" id="UP000315103">
    <property type="component" value="Unassembled WGS sequence"/>
</dbReference>
<keyword evidence="7" id="KW-1185">Reference proteome</keyword>